<dbReference type="AlphaFoldDB" id="A0A318YRQ4"/>
<dbReference type="SUPFAM" id="SSF52540">
    <property type="entry name" value="P-loop containing nucleoside triphosphate hydrolases"/>
    <property type="match status" value="1"/>
</dbReference>
<dbReference type="PROSITE" id="PS51194">
    <property type="entry name" value="HELICASE_CTER"/>
    <property type="match status" value="1"/>
</dbReference>
<dbReference type="InterPro" id="IPR001650">
    <property type="entry name" value="Helicase_C-like"/>
</dbReference>
<dbReference type="GeneID" id="37121390"/>
<keyword evidence="1" id="KW-0378">Hydrolase</keyword>
<name>A0A318YRQ4_ASPNB</name>
<organism evidence="3 4">
    <name type="scientific">Aspergillus neoniger (strain CBS 115656)</name>
    <dbReference type="NCBI Taxonomy" id="1448310"/>
    <lineage>
        <taxon>Eukaryota</taxon>
        <taxon>Fungi</taxon>
        <taxon>Dikarya</taxon>
        <taxon>Ascomycota</taxon>
        <taxon>Pezizomycotina</taxon>
        <taxon>Eurotiomycetes</taxon>
        <taxon>Eurotiomycetidae</taxon>
        <taxon>Eurotiales</taxon>
        <taxon>Aspergillaceae</taxon>
        <taxon>Aspergillus</taxon>
        <taxon>Aspergillus subgen. Circumdati</taxon>
    </lineage>
</organism>
<gene>
    <name evidence="3" type="ORF">BO87DRAFT_283593</name>
</gene>
<feature type="non-terminal residue" evidence="3">
    <location>
        <position position="1"/>
    </location>
</feature>
<feature type="domain" description="Helicase C-terminal" evidence="2">
    <location>
        <begin position="138"/>
        <end position="304"/>
    </location>
</feature>
<dbReference type="InterPro" id="IPR049730">
    <property type="entry name" value="SNF2/RAD54-like_C"/>
</dbReference>
<dbReference type="EMBL" id="KZ821566">
    <property type="protein sequence ID" value="PYH28102.1"/>
    <property type="molecule type" value="Genomic_DNA"/>
</dbReference>
<dbReference type="RefSeq" id="XP_025473580.1">
    <property type="nucleotide sequence ID" value="XM_025618934.1"/>
</dbReference>
<dbReference type="OrthoDB" id="2117591at2759"/>
<protein>
    <recommendedName>
        <fullName evidence="2">Helicase C-terminal domain-containing protein</fullName>
    </recommendedName>
</protein>
<feature type="non-terminal residue" evidence="3">
    <location>
        <position position="322"/>
    </location>
</feature>
<proteinExistence type="predicted"/>
<accession>A0A318YRQ4</accession>
<evidence type="ECO:0000259" key="2">
    <source>
        <dbReference type="PROSITE" id="PS51194"/>
    </source>
</evidence>
<dbReference type="Gene3D" id="3.40.50.300">
    <property type="entry name" value="P-loop containing nucleotide triphosphate hydrolases"/>
    <property type="match status" value="1"/>
</dbReference>
<reference evidence="3" key="1">
    <citation type="submission" date="2016-12" db="EMBL/GenBank/DDBJ databases">
        <title>The genomes of Aspergillus section Nigri reveals drivers in fungal speciation.</title>
        <authorList>
            <consortium name="DOE Joint Genome Institute"/>
            <person name="Vesth T.C."/>
            <person name="Nybo J."/>
            <person name="Theobald S."/>
            <person name="Brandl J."/>
            <person name="Frisvad J.C."/>
            <person name="Nielsen K.F."/>
            <person name="Lyhne E.K."/>
            <person name="Kogle M.E."/>
            <person name="Kuo A."/>
            <person name="Riley R."/>
            <person name="Clum A."/>
            <person name="Nolan M."/>
            <person name="Lipzen A."/>
            <person name="Salamov A."/>
            <person name="Henrissat B."/>
            <person name="Wiebenga A."/>
            <person name="De Vries R.P."/>
            <person name="Grigoriev I.V."/>
            <person name="Mortensen U.H."/>
            <person name="Andersen M.R."/>
            <person name="Baker S.E."/>
        </authorList>
    </citation>
    <scope>NUCLEOTIDE SEQUENCE [LARGE SCALE GENOMIC DNA]</scope>
    <source>
        <strain evidence="3">CBS 115656</strain>
    </source>
</reference>
<evidence type="ECO:0000256" key="1">
    <source>
        <dbReference type="ARBA" id="ARBA00022801"/>
    </source>
</evidence>
<evidence type="ECO:0000313" key="3">
    <source>
        <dbReference type="EMBL" id="PYH28102.1"/>
    </source>
</evidence>
<evidence type="ECO:0000313" key="4">
    <source>
        <dbReference type="Proteomes" id="UP000247647"/>
    </source>
</evidence>
<dbReference type="GO" id="GO:0016787">
    <property type="term" value="F:hydrolase activity"/>
    <property type="evidence" value="ECO:0007669"/>
    <property type="project" value="UniProtKB-KW"/>
</dbReference>
<dbReference type="SMART" id="SM00490">
    <property type="entry name" value="HELICc"/>
    <property type="match status" value="1"/>
</dbReference>
<dbReference type="Pfam" id="PF00271">
    <property type="entry name" value="Helicase_C"/>
    <property type="match status" value="1"/>
</dbReference>
<dbReference type="InterPro" id="IPR027417">
    <property type="entry name" value="P-loop_NTPase"/>
</dbReference>
<dbReference type="CDD" id="cd18793">
    <property type="entry name" value="SF2_C_SNF"/>
    <property type="match status" value="1"/>
</dbReference>
<dbReference type="Proteomes" id="UP000247647">
    <property type="component" value="Unassembled WGS sequence"/>
</dbReference>
<keyword evidence="4" id="KW-1185">Reference proteome</keyword>
<sequence>GRIGENIPPIRYMTIDLKFTPLCYRDHNQRFLQLVAKMAKPPKGKGEPVTVDNPQSEGGHRDWGLIRLLSLLSFSPQLERFVSRVGVEKTVVSKVSRYLTRADGGFAAYWHYSTREPSDTVPLTRFAQAKYLLSESPKLRYIFRILQEQGMFDALRDGRRLPRFLIFCQNPLTTWVVSMLLESLGVPTLAIRSTTTTEARAAIARKFCERDARVGALVTTYACGAYGLNLHSQSSRVICVESPQNLAGIWQGGGRVHRVGQAEPQRVWILFLDHTIQRWLEWNNMQKALPEVAGVLYGALRGLLATGTPPGGNDDDESVDGE</sequence>